<comment type="caution">
    <text evidence="2">The sequence shown here is derived from an EMBL/GenBank/DDBJ whole genome shotgun (WGS) entry which is preliminary data.</text>
</comment>
<dbReference type="Pfam" id="PF12900">
    <property type="entry name" value="Pyridox_ox_2"/>
    <property type="match status" value="1"/>
</dbReference>
<name>A0ABP7DY21_9ACTN</name>
<dbReference type="SUPFAM" id="SSF50475">
    <property type="entry name" value="FMN-binding split barrel"/>
    <property type="match status" value="1"/>
</dbReference>
<dbReference type="InterPro" id="IPR024747">
    <property type="entry name" value="Pyridox_Oxase-rel"/>
</dbReference>
<feature type="region of interest" description="Disordered" evidence="1">
    <location>
        <begin position="1"/>
        <end position="27"/>
    </location>
</feature>
<gene>
    <name evidence="2" type="ORF">GCM10022204_32490</name>
</gene>
<dbReference type="EMBL" id="BAAAYX010000013">
    <property type="protein sequence ID" value="GAA3711245.1"/>
    <property type="molecule type" value="Genomic_DNA"/>
</dbReference>
<protein>
    <recommendedName>
        <fullName evidence="4">Nitroimidazol reductase NimA, pyridoxamine 5'-phosphate oxidase superfamily</fullName>
    </recommendedName>
</protein>
<evidence type="ECO:0000313" key="3">
    <source>
        <dbReference type="Proteomes" id="UP001500051"/>
    </source>
</evidence>
<evidence type="ECO:0000256" key="1">
    <source>
        <dbReference type="SAM" id="MobiDB-lite"/>
    </source>
</evidence>
<proteinExistence type="predicted"/>
<evidence type="ECO:0008006" key="4">
    <source>
        <dbReference type="Google" id="ProtNLM"/>
    </source>
</evidence>
<keyword evidence="3" id="KW-1185">Reference proteome</keyword>
<organism evidence="2 3">
    <name type="scientific">Microlunatus aurantiacus</name>
    <dbReference type="NCBI Taxonomy" id="446786"/>
    <lineage>
        <taxon>Bacteria</taxon>
        <taxon>Bacillati</taxon>
        <taxon>Actinomycetota</taxon>
        <taxon>Actinomycetes</taxon>
        <taxon>Propionibacteriales</taxon>
        <taxon>Propionibacteriaceae</taxon>
        <taxon>Microlunatus</taxon>
    </lineage>
</organism>
<reference evidence="3" key="1">
    <citation type="journal article" date="2019" name="Int. J. Syst. Evol. Microbiol.">
        <title>The Global Catalogue of Microorganisms (GCM) 10K type strain sequencing project: providing services to taxonomists for standard genome sequencing and annotation.</title>
        <authorList>
            <consortium name="The Broad Institute Genomics Platform"/>
            <consortium name="The Broad Institute Genome Sequencing Center for Infectious Disease"/>
            <person name="Wu L."/>
            <person name="Ma J."/>
        </authorList>
    </citation>
    <scope>NUCLEOTIDE SEQUENCE [LARGE SCALE GENOMIC DNA]</scope>
    <source>
        <strain evidence="3">JCM 16548</strain>
    </source>
</reference>
<accession>A0ABP7DY21</accession>
<dbReference type="Proteomes" id="UP001500051">
    <property type="component" value="Unassembled WGS sequence"/>
</dbReference>
<dbReference type="InterPro" id="IPR012349">
    <property type="entry name" value="Split_barrel_FMN-bd"/>
</dbReference>
<dbReference type="RefSeq" id="WP_344813455.1">
    <property type="nucleotide sequence ID" value="NZ_BAAAYX010000013.1"/>
</dbReference>
<feature type="compositionally biased region" description="Gly residues" evidence="1">
    <location>
        <begin position="1"/>
        <end position="12"/>
    </location>
</feature>
<dbReference type="Gene3D" id="2.30.110.10">
    <property type="entry name" value="Electron Transport, Fmn-binding Protein, Chain A"/>
    <property type="match status" value="1"/>
</dbReference>
<sequence length="158" mass="16999">MSRTGGPDGPGGPWDREGPGPTGAAHLEELPTPVCRRLLGEHVAGRVGFAERGGPVILPVNYRPYGDGVVFRTSPTGVLSQLRRRTAVAFEVDGIDEAGQSGWSVLGRGFAEVVTRDHQLTQLWQSGPTPWAQGTRNLFIAVTFESLTGRRVRGPWAD</sequence>
<evidence type="ECO:0000313" key="2">
    <source>
        <dbReference type="EMBL" id="GAA3711245.1"/>
    </source>
</evidence>